<evidence type="ECO:0000313" key="5">
    <source>
        <dbReference type="EMBL" id="SUN61229.1"/>
    </source>
</evidence>
<dbReference type="FunFam" id="3.40.50.300:FF:000216">
    <property type="entry name" value="Type VII secretion ATPase EccA"/>
    <property type="match status" value="1"/>
</dbReference>
<dbReference type="InterPro" id="IPR000641">
    <property type="entry name" value="CbxX/CfxQ"/>
</dbReference>
<dbReference type="InterPro" id="IPR041627">
    <property type="entry name" value="AAA_lid_6"/>
</dbReference>
<dbReference type="InterPro" id="IPR050773">
    <property type="entry name" value="CbxX/CfxQ_RuBisCO_ESX"/>
</dbReference>
<reference evidence="5 6" key="1">
    <citation type="submission" date="2018-06" db="EMBL/GenBank/DDBJ databases">
        <authorList>
            <consortium name="Pathogen Informatics"/>
            <person name="Doyle S."/>
        </authorList>
    </citation>
    <scope>NUCLEOTIDE SEQUENCE [LARGE SCALE GENOMIC DNA]</scope>
    <source>
        <strain evidence="5 6">NCTC12224</strain>
    </source>
</reference>
<proteinExistence type="inferred from homology"/>
<evidence type="ECO:0000256" key="1">
    <source>
        <dbReference type="ARBA" id="ARBA00010378"/>
    </source>
</evidence>
<sequence>MNYYHIKLDTTGEKRKIVDEGAVSDQDFLYFQTSEEDIYLVSSNECSQKDITEKLNSFDFRLERYTAISEKDFVEKVGKDKLGLFGYFLLRQKEKSCQLLPKDDVVAELDQIISLTQFKSEVRYLLADIARQKKASSVSDTLEKEPIIWIFNGKEGSGRKFAISFLERLFGLSAKILNFRRYGFPEIGDKEFPVIYDTSSIDAKDKIAFAQVLKSKESTRFGIVVAHSSEEAHQLKQELSNHFYQITIVDFPIYSKEELYKIADTMLQERAIHIRPRDLKELLENRFKVQNAKEVRQLVQELYHFAVSIDYEYDKQNFINLIGFQEDKPKISTSKEAYKKLTEMVGLHAVKDLLAQQLAYARITALRKEKDLASDDSNNHLVFSGNPGTGKTEVARLYTEILFEHQLIKDNKLVEVGRADLIGEYVGQTAPKIRKVFDAASGGVLFIDEAYSLTPQNERDFAVEAIPALIQEMENRRDEVLVIFAGYPDLMRDFVKANPGLQSRVSRELVFEDYSACELCDIFQLMVSKRDYTCTPACKDILLAHFSTIVHQTDFGNGRYVRKLLELTLYQQAKRLMAGDISRLGKRELREIRKSDIVNAIKEIDSKKESTRVIGFGR</sequence>
<dbReference type="PANTHER" id="PTHR43392">
    <property type="entry name" value="AAA-TYPE ATPASE FAMILY PROTEIN / ANKYRIN REPEAT FAMILY PROTEIN"/>
    <property type="match status" value="1"/>
</dbReference>
<dbReference type="Pfam" id="PF17866">
    <property type="entry name" value="AAA_lid_6"/>
    <property type="match status" value="1"/>
</dbReference>
<dbReference type="InterPro" id="IPR003959">
    <property type="entry name" value="ATPase_AAA_core"/>
</dbReference>
<keyword evidence="6" id="KW-1185">Reference proteome</keyword>
<evidence type="ECO:0000259" key="4">
    <source>
        <dbReference type="SMART" id="SM00382"/>
    </source>
</evidence>
<dbReference type="CDD" id="cd00009">
    <property type="entry name" value="AAA"/>
    <property type="match status" value="1"/>
</dbReference>
<dbReference type="Pfam" id="PF00004">
    <property type="entry name" value="AAA"/>
    <property type="match status" value="1"/>
</dbReference>
<evidence type="ECO:0000256" key="3">
    <source>
        <dbReference type="ARBA" id="ARBA00022840"/>
    </source>
</evidence>
<comment type="similarity">
    <text evidence="1">Belongs to the CbxX/CfxQ family.</text>
</comment>
<evidence type="ECO:0000313" key="6">
    <source>
        <dbReference type="Proteomes" id="UP000254924"/>
    </source>
</evidence>
<dbReference type="InterPro" id="IPR003593">
    <property type="entry name" value="AAA+_ATPase"/>
</dbReference>
<dbReference type="Gene3D" id="3.40.50.300">
    <property type="entry name" value="P-loop containing nucleotide triphosphate hydrolases"/>
    <property type="match status" value="1"/>
</dbReference>
<protein>
    <submittedName>
        <fullName evidence="5">Putative RuBisCo-expression protein CbbX</fullName>
    </submittedName>
</protein>
<dbReference type="SUPFAM" id="SSF52540">
    <property type="entry name" value="P-loop containing nucleoside triphosphate hydrolases"/>
    <property type="match status" value="1"/>
</dbReference>
<dbReference type="PRINTS" id="PR00819">
    <property type="entry name" value="CBXCFQXSUPER"/>
</dbReference>
<keyword evidence="2" id="KW-0547">Nucleotide-binding</keyword>
<dbReference type="OrthoDB" id="9806903at2"/>
<dbReference type="InterPro" id="IPR027417">
    <property type="entry name" value="P-loop_NTPase"/>
</dbReference>
<dbReference type="Proteomes" id="UP000254924">
    <property type="component" value="Unassembled WGS sequence"/>
</dbReference>
<accession>A0A380K9E1</accession>
<dbReference type="SMART" id="SM00382">
    <property type="entry name" value="AAA"/>
    <property type="match status" value="1"/>
</dbReference>
<dbReference type="PANTHER" id="PTHR43392:SF2">
    <property type="entry name" value="AAA-TYPE ATPASE FAMILY PROTEIN _ ANKYRIN REPEAT FAMILY PROTEIN"/>
    <property type="match status" value="1"/>
</dbReference>
<gene>
    <name evidence="5" type="primary">cbbX</name>
    <name evidence="5" type="ORF">NCTC12224_01382</name>
</gene>
<organism evidence="5 6">
    <name type="scientific">Streptococcus hyointestinalis</name>
    <dbReference type="NCBI Taxonomy" id="1337"/>
    <lineage>
        <taxon>Bacteria</taxon>
        <taxon>Bacillati</taxon>
        <taxon>Bacillota</taxon>
        <taxon>Bacilli</taxon>
        <taxon>Lactobacillales</taxon>
        <taxon>Streptococcaceae</taxon>
        <taxon>Streptococcus</taxon>
    </lineage>
</organism>
<name>A0A380K9E1_9STRE</name>
<dbReference type="GO" id="GO:0016887">
    <property type="term" value="F:ATP hydrolysis activity"/>
    <property type="evidence" value="ECO:0007669"/>
    <property type="project" value="InterPro"/>
</dbReference>
<evidence type="ECO:0000256" key="2">
    <source>
        <dbReference type="ARBA" id="ARBA00022741"/>
    </source>
</evidence>
<dbReference type="EMBL" id="UHFN01000007">
    <property type="protein sequence ID" value="SUN61229.1"/>
    <property type="molecule type" value="Genomic_DNA"/>
</dbReference>
<dbReference type="Gene3D" id="1.10.8.60">
    <property type="match status" value="1"/>
</dbReference>
<dbReference type="AlphaFoldDB" id="A0A380K9E1"/>
<feature type="domain" description="AAA+ ATPase" evidence="4">
    <location>
        <begin position="377"/>
        <end position="515"/>
    </location>
</feature>
<keyword evidence="3" id="KW-0067">ATP-binding</keyword>
<dbReference type="GO" id="GO:0005524">
    <property type="term" value="F:ATP binding"/>
    <property type="evidence" value="ECO:0007669"/>
    <property type="project" value="UniProtKB-KW"/>
</dbReference>